<proteinExistence type="predicted"/>
<evidence type="ECO:0000313" key="4">
    <source>
        <dbReference type="Proteomes" id="UP000000739"/>
    </source>
</evidence>
<keyword evidence="4" id="KW-1185">Reference proteome</keyword>
<keyword evidence="1" id="KW-0808">Transferase</keyword>
<dbReference type="CDD" id="cd04301">
    <property type="entry name" value="NAT_SF"/>
    <property type="match status" value="1"/>
</dbReference>
<name>B8FM77_DESAL</name>
<organism evidence="3 4">
    <name type="scientific">Desulfatibacillum aliphaticivorans</name>
    <dbReference type="NCBI Taxonomy" id="218208"/>
    <lineage>
        <taxon>Bacteria</taxon>
        <taxon>Pseudomonadati</taxon>
        <taxon>Thermodesulfobacteriota</taxon>
        <taxon>Desulfobacteria</taxon>
        <taxon>Desulfobacterales</taxon>
        <taxon>Desulfatibacillaceae</taxon>
        <taxon>Desulfatibacillum</taxon>
    </lineage>
</organism>
<dbReference type="eggNOG" id="COG0456">
    <property type="taxonomic scope" value="Bacteria"/>
</dbReference>
<dbReference type="Gene3D" id="3.40.630.30">
    <property type="match status" value="1"/>
</dbReference>
<dbReference type="AlphaFoldDB" id="B8FM77"/>
<dbReference type="SUPFAM" id="SSF55729">
    <property type="entry name" value="Acyl-CoA N-acyltransferases (Nat)"/>
    <property type="match status" value="1"/>
</dbReference>
<dbReference type="PANTHER" id="PTHR13947">
    <property type="entry name" value="GNAT FAMILY N-ACETYLTRANSFERASE"/>
    <property type="match status" value="1"/>
</dbReference>
<evidence type="ECO:0000259" key="2">
    <source>
        <dbReference type="PROSITE" id="PS51186"/>
    </source>
</evidence>
<dbReference type="RefSeq" id="WP_015948857.1">
    <property type="nucleotide sequence ID" value="NC_011768.1"/>
</dbReference>
<accession>B8FM77</accession>
<gene>
    <name evidence="3" type="ordered locus">Dalk_4126</name>
</gene>
<sequence>MKSEKQDISVCVGLPEEYRKHVAEAYVRTFPHKFETIMGGTEKARQVLERDLNPDCALVASSDGDFAGVAGINILGTRLVKTRKRTFVRTFGLLSGLLRFGAFRAVSRKAPARELLFDGLVVEEKMRGKGVGSRLLQGVVDYARDRGFSVIKLDVLDTNPRAKALYERTGFKPVKTESYPYLYSLGFSGVTTMALSL</sequence>
<dbReference type="InterPro" id="IPR016181">
    <property type="entry name" value="Acyl_CoA_acyltransferase"/>
</dbReference>
<evidence type="ECO:0000313" key="3">
    <source>
        <dbReference type="EMBL" id="ACL05810.1"/>
    </source>
</evidence>
<evidence type="ECO:0000256" key="1">
    <source>
        <dbReference type="ARBA" id="ARBA00022679"/>
    </source>
</evidence>
<dbReference type="InterPro" id="IPR050769">
    <property type="entry name" value="NAT_camello-type"/>
</dbReference>
<dbReference type="GO" id="GO:0008080">
    <property type="term" value="F:N-acetyltransferase activity"/>
    <property type="evidence" value="ECO:0007669"/>
    <property type="project" value="InterPro"/>
</dbReference>
<dbReference type="Pfam" id="PF00583">
    <property type="entry name" value="Acetyltransf_1"/>
    <property type="match status" value="1"/>
</dbReference>
<dbReference type="HOGENOM" id="CLU_105898_0_0_7"/>
<protein>
    <submittedName>
        <fullName evidence="3">GCN5-related N-acetyltransferase</fullName>
    </submittedName>
</protein>
<dbReference type="KEGG" id="dal:Dalk_4126"/>
<dbReference type="InterPro" id="IPR000182">
    <property type="entry name" value="GNAT_dom"/>
</dbReference>
<reference evidence="3 4" key="1">
    <citation type="journal article" date="2012" name="Environ. Microbiol.">
        <title>The genome sequence of Desulfatibacillum alkenivorans AK-01: a blueprint for anaerobic alkane oxidation.</title>
        <authorList>
            <person name="Callaghan A.V."/>
            <person name="Morris B.E."/>
            <person name="Pereira I.A."/>
            <person name="McInerney M.J."/>
            <person name="Austin R.N."/>
            <person name="Groves J.T."/>
            <person name="Kukor J.J."/>
            <person name="Suflita J.M."/>
            <person name="Young L.Y."/>
            <person name="Zylstra G.J."/>
            <person name="Wawrik B."/>
        </authorList>
    </citation>
    <scope>NUCLEOTIDE SEQUENCE [LARGE SCALE GENOMIC DNA]</scope>
    <source>
        <strain evidence="3 4">AK-01</strain>
    </source>
</reference>
<dbReference type="Proteomes" id="UP000000739">
    <property type="component" value="Chromosome"/>
</dbReference>
<feature type="domain" description="N-acetyltransferase" evidence="2">
    <location>
        <begin position="9"/>
        <end position="197"/>
    </location>
</feature>
<dbReference type="EMBL" id="CP001322">
    <property type="protein sequence ID" value="ACL05810.1"/>
    <property type="molecule type" value="Genomic_DNA"/>
</dbReference>
<dbReference type="PANTHER" id="PTHR13947:SF37">
    <property type="entry name" value="LD18367P"/>
    <property type="match status" value="1"/>
</dbReference>
<dbReference type="PROSITE" id="PS51186">
    <property type="entry name" value="GNAT"/>
    <property type="match status" value="1"/>
</dbReference>